<dbReference type="InterPro" id="IPR036249">
    <property type="entry name" value="Thioredoxin-like_sf"/>
</dbReference>
<protein>
    <submittedName>
        <fullName evidence="5">2OG-Fe(II) oxygenase</fullName>
    </submittedName>
</protein>
<dbReference type="InterPro" id="IPR000866">
    <property type="entry name" value="AhpC/TSA"/>
</dbReference>
<reference evidence="5 6" key="1">
    <citation type="journal article" date="2021" name="Syst. Appl. Microbiol.">
        <title>Pseudomonas lalucatii sp. nov. isolated from Vallgornera, a karstic cave in Mallorca, Western Mediterranean.</title>
        <authorList>
            <person name="Busquets A."/>
            <person name="Mulet M."/>
            <person name="Gomila M."/>
            <person name="Garcia-Valdes E."/>
        </authorList>
    </citation>
    <scope>NUCLEOTIDE SEQUENCE [LARGE SCALE GENOMIC DNA]</scope>
    <source>
        <strain evidence="5 6">R1b54</strain>
    </source>
</reference>
<dbReference type="SUPFAM" id="SSF52833">
    <property type="entry name" value="Thioredoxin-like"/>
    <property type="match status" value="1"/>
</dbReference>
<evidence type="ECO:0000256" key="1">
    <source>
        <dbReference type="ARBA" id="ARBA00001961"/>
    </source>
</evidence>
<dbReference type="Gene3D" id="2.60.120.620">
    <property type="entry name" value="q2cbj1_9rhob like domain"/>
    <property type="match status" value="1"/>
</dbReference>
<proteinExistence type="predicted"/>
<evidence type="ECO:0000256" key="2">
    <source>
        <dbReference type="ARBA" id="ARBA00022964"/>
    </source>
</evidence>
<organism evidence="5 6">
    <name type="scientific">Pseudomonas lalucatii</name>
    <dbReference type="NCBI Taxonomy" id="1424203"/>
    <lineage>
        <taxon>Bacteria</taxon>
        <taxon>Pseudomonadati</taxon>
        <taxon>Pseudomonadota</taxon>
        <taxon>Gammaproteobacteria</taxon>
        <taxon>Pseudomonadales</taxon>
        <taxon>Pseudomonadaceae</taxon>
        <taxon>Pseudomonas</taxon>
    </lineage>
</organism>
<evidence type="ECO:0000259" key="4">
    <source>
        <dbReference type="SMART" id="SM00702"/>
    </source>
</evidence>
<evidence type="ECO:0000313" key="6">
    <source>
        <dbReference type="Proteomes" id="UP001196601"/>
    </source>
</evidence>
<feature type="domain" description="Prolyl 4-hydroxylase alpha subunit" evidence="4">
    <location>
        <begin position="180"/>
        <end position="359"/>
    </location>
</feature>
<dbReference type="Pfam" id="PF00578">
    <property type="entry name" value="AhpC-TSA"/>
    <property type="match status" value="1"/>
</dbReference>
<keyword evidence="3" id="KW-0560">Oxidoreductase</keyword>
<dbReference type="Proteomes" id="UP001196601">
    <property type="component" value="Unassembled WGS sequence"/>
</dbReference>
<gene>
    <name evidence="5" type="ORF">I0D00_06010</name>
</gene>
<name>A0ABS5PYC6_9PSED</name>
<evidence type="ECO:0000313" key="5">
    <source>
        <dbReference type="EMBL" id="MBS7661505.1"/>
    </source>
</evidence>
<dbReference type="InterPro" id="IPR006620">
    <property type="entry name" value="Pro_4_hyd_alph"/>
</dbReference>
<keyword evidence="6" id="KW-1185">Reference proteome</keyword>
<dbReference type="Pfam" id="PF13640">
    <property type="entry name" value="2OG-FeII_Oxy_3"/>
    <property type="match status" value="1"/>
</dbReference>
<dbReference type="SMART" id="SM00702">
    <property type="entry name" value="P4Hc"/>
    <property type="match status" value="1"/>
</dbReference>
<comment type="caution">
    <text evidence="5">The sequence shown here is derived from an EMBL/GenBank/DDBJ whole genome shotgun (WGS) entry which is preliminary data.</text>
</comment>
<accession>A0ABS5PYC6</accession>
<sequence>MADRQAALRRLQESIAVSVPSPGVGQPAPWFTCRSPLRERYVFDTAAGRYIVLCFFGSAAEPLSARVLELLAAERRRFDDDNLCFFGVSVDPEDERQQRVTCRLPGVRFFWDFERAVSTLYGAQQADSQYRRVSYVLDPLLRVLAVLPFASDAQAHVRELLALLDRLPAVGAACPARMQAPVLVLPRVFEPKLCRALIDYYRSQGGEPSGFMQDIDGKTVLVLGKDHKSRRDCLLADEALRLACQRRIHERLVPEIHKAFQFRVTRMERYLVGCYDAGEQGHFRVHRDNTTKGTAHRRFAVSLFLNTGEYEGGQLRFPEFGPALYSAPVGGAVVFSCALLHEATQVTRGQRYMFLPFLYDEEARRIREENQAFLELEPAPAGSRAAGRGG</sequence>
<keyword evidence="2" id="KW-0223">Dioxygenase</keyword>
<comment type="cofactor">
    <cofactor evidence="1">
        <name>L-ascorbate</name>
        <dbReference type="ChEBI" id="CHEBI:38290"/>
    </cofactor>
</comment>
<dbReference type="Gene3D" id="3.40.30.10">
    <property type="entry name" value="Glutaredoxin"/>
    <property type="match status" value="1"/>
</dbReference>
<dbReference type="InterPro" id="IPR044862">
    <property type="entry name" value="Pro_4_hyd_alph_FE2OG_OXY"/>
</dbReference>
<evidence type="ECO:0000256" key="3">
    <source>
        <dbReference type="ARBA" id="ARBA00023002"/>
    </source>
</evidence>
<dbReference type="EMBL" id="JADPMV010000001">
    <property type="protein sequence ID" value="MBS7661505.1"/>
    <property type="molecule type" value="Genomic_DNA"/>
</dbReference>